<evidence type="ECO:0000313" key="1">
    <source>
        <dbReference type="EMBL" id="OYT04433.1"/>
    </source>
</evidence>
<gene>
    <name evidence="1" type="ORF">CBG21_02570</name>
</gene>
<reference evidence="1 2" key="2">
    <citation type="submission" date="2017-09" db="EMBL/GenBank/DDBJ databases">
        <title>Tripartite evolution among Lactobacillus johnsonii, Lactobacillus taiwanensis, Lactobacillus reuteri and their rodent host.</title>
        <authorList>
            <person name="Wang T."/>
            <person name="Knowles S."/>
            <person name="Cheng C."/>
        </authorList>
    </citation>
    <scope>NUCLEOTIDE SEQUENCE [LARGE SCALE GENOMIC DNA]</scope>
    <source>
        <strain evidence="1 2">103v</strain>
    </source>
</reference>
<dbReference type="EMBL" id="NGQC01000021">
    <property type="protein sequence ID" value="OYT04433.1"/>
    <property type="molecule type" value="Genomic_DNA"/>
</dbReference>
<reference evidence="2" key="1">
    <citation type="submission" date="2017-05" db="EMBL/GenBank/DDBJ databases">
        <authorList>
            <person name="Lin X.B."/>
            <person name="Stothard P."/>
            <person name="Tasseva G."/>
            <person name="Walter J."/>
        </authorList>
    </citation>
    <scope>NUCLEOTIDE SEQUENCE [LARGE SCALE GENOMIC DNA]</scope>
    <source>
        <strain evidence="2">103v</strain>
    </source>
</reference>
<dbReference type="AlphaFoldDB" id="A0A256VL50"/>
<dbReference type="Proteomes" id="UP000216122">
    <property type="component" value="Unassembled WGS sequence"/>
</dbReference>
<accession>A0A256VL50</accession>
<proteinExistence type="predicted"/>
<dbReference type="RefSeq" id="WP_094503975.1">
    <property type="nucleotide sequence ID" value="NZ_NGPH01000018.1"/>
</dbReference>
<name>A0A256VL50_LIMRT</name>
<sequence length="155" mass="17765">MDYNSTSKIPLLHITSFYLTDTKNNHLNNIAFNVSGESNFIVNLSVYLDDDFKNYIASIPGKNYIICSILSNNTLPQFYLDQHSIILPIDSSIVEIGYRVELKKEDIKRLVDSIDSVKFQASYSPTVELHAGFSESLRLNKFFETIIPIEENYNE</sequence>
<evidence type="ECO:0000313" key="2">
    <source>
        <dbReference type="Proteomes" id="UP000216122"/>
    </source>
</evidence>
<protein>
    <submittedName>
        <fullName evidence="1">Uncharacterized protein</fullName>
    </submittedName>
</protein>
<comment type="caution">
    <text evidence="1">The sequence shown here is derived from an EMBL/GenBank/DDBJ whole genome shotgun (WGS) entry which is preliminary data.</text>
</comment>
<organism evidence="1 2">
    <name type="scientific">Limosilactobacillus reuteri</name>
    <name type="common">Lactobacillus reuteri</name>
    <dbReference type="NCBI Taxonomy" id="1598"/>
    <lineage>
        <taxon>Bacteria</taxon>
        <taxon>Bacillati</taxon>
        <taxon>Bacillota</taxon>
        <taxon>Bacilli</taxon>
        <taxon>Lactobacillales</taxon>
        <taxon>Lactobacillaceae</taxon>
        <taxon>Limosilactobacillus</taxon>
    </lineage>
</organism>